<gene>
    <name evidence="1" type="ORF">P170DRAFT_429046</name>
</gene>
<keyword evidence="2" id="KW-1185">Reference proteome</keyword>
<organism evidence="1 2">
    <name type="scientific">Aspergillus steynii IBT 23096</name>
    <dbReference type="NCBI Taxonomy" id="1392250"/>
    <lineage>
        <taxon>Eukaryota</taxon>
        <taxon>Fungi</taxon>
        <taxon>Dikarya</taxon>
        <taxon>Ascomycota</taxon>
        <taxon>Pezizomycotina</taxon>
        <taxon>Eurotiomycetes</taxon>
        <taxon>Eurotiomycetidae</taxon>
        <taxon>Eurotiales</taxon>
        <taxon>Aspergillaceae</taxon>
        <taxon>Aspergillus</taxon>
        <taxon>Aspergillus subgen. Circumdati</taxon>
    </lineage>
</organism>
<dbReference type="RefSeq" id="XP_024701171.1">
    <property type="nucleotide sequence ID" value="XM_024847873.1"/>
</dbReference>
<name>A0A2I2FZ12_9EURO</name>
<dbReference type="AlphaFoldDB" id="A0A2I2FZ12"/>
<sequence>MAIADKGADSAATNGPLPISYGKCYRIQTKDRQWMARRSTGYQGWHFALSDSDIYKVCQHRIDGSCEYDSVRVVQSEEDFFLWSFIGSLGQEPNLLAGRNPNGWFYAAYGGWAKYIWHFQGQEDCGFDTKPCAIRTGGHNGDLAKGIADHNEQWPVSTPDESTVLLWYHEVDCPE</sequence>
<proteinExistence type="predicted"/>
<accession>A0A2I2FZ12</accession>
<comment type="caution">
    <text evidence="1">The sequence shown here is derived from an EMBL/GenBank/DDBJ whole genome shotgun (WGS) entry which is preliminary data.</text>
</comment>
<dbReference type="OrthoDB" id="5394049at2759"/>
<dbReference type="EMBL" id="MSFO01000007">
    <property type="protein sequence ID" value="PLB45869.1"/>
    <property type="molecule type" value="Genomic_DNA"/>
</dbReference>
<evidence type="ECO:0000313" key="2">
    <source>
        <dbReference type="Proteomes" id="UP000234275"/>
    </source>
</evidence>
<dbReference type="GeneID" id="36555572"/>
<dbReference type="Proteomes" id="UP000234275">
    <property type="component" value="Unassembled WGS sequence"/>
</dbReference>
<dbReference type="VEuPathDB" id="FungiDB:P170DRAFT_429046"/>
<evidence type="ECO:0000313" key="1">
    <source>
        <dbReference type="EMBL" id="PLB45869.1"/>
    </source>
</evidence>
<reference evidence="1 2" key="1">
    <citation type="submission" date="2016-12" db="EMBL/GenBank/DDBJ databases">
        <title>The genomes of Aspergillus section Nigri reveals drivers in fungal speciation.</title>
        <authorList>
            <consortium name="DOE Joint Genome Institute"/>
            <person name="Vesth T.C."/>
            <person name="Nybo J."/>
            <person name="Theobald S."/>
            <person name="Brandl J."/>
            <person name="Frisvad J.C."/>
            <person name="Nielsen K.F."/>
            <person name="Lyhne E.K."/>
            <person name="Kogle M.E."/>
            <person name="Kuo A."/>
            <person name="Riley R."/>
            <person name="Clum A."/>
            <person name="Nolan M."/>
            <person name="Lipzen A."/>
            <person name="Salamov A."/>
            <person name="Henrissat B."/>
            <person name="Wiebenga A."/>
            <person name="De Vries R.P."/>
            <person name="Grigoriev I.V."/>
            <person name="Mortensen U.H."/>
            <person name="Andersen M.R."/>
            <person name="Baker S.E."/>
        </authorList>
    </citation>
    <scope>NUCLEOTIDE SEQUENCE [LARGE SCALE GENOMIC DNA]</scope>
    <source>
        <strain evidence="1 2">IBT 23096</strain>
    </source>
</reference>
<protein>
    <submittedName>
        <fullName evidence="1">Uncharacterized protein</fullName>
    </submittedName>
</protein>